<name>T1C245_9ZZZZ</name>
<dbReference type="AlphaFoldDB" id="T1C245"/>
<gene>
    <name evidence="2" type="ORF">B1A_01676</name>
</gene>
<proteinExistence type="predicted"/>
<dbReference type="EMBL" id="AUZX01001273">
    <property type="protein sequence ID" value="EQD79531.1"/>
    <property type="molecule type" value="Genomic_DNA"/>
</dbReference>
<evidence type="ECO:0000313" key="2">
    <source>
        <dbReference type="EMBL" id="EQD79531.1"/>
    </source>
</evidence>
<feature type="non-terminal residue" evidence="2">
    <location>
        <position position="1"/>
    </location>
</feature>
<evidence type="ECO:0008006" key="3">
    <source>
        <dbReference type="Google" id="ProtNLM"/>
    </source>
</evidence>
<dbReference type="InterPro" id="IPR025449">
    <property type="entry name" value="JetB"/>
</dbReference>
<organism evidence="2">
    <name type="scientific">mine drainage metagenome</name>
    <dbReference type="NCBI Taxonomy" id="410659"/>
    <lineage>
        <taxon>unclassified sequences</taxon>
        <taxon>metagenomes</taxon>
        <taxon>ecological metagenomes</taxon>
    </lineage>
</organism>
<accession>T1C245</accession>
<dbReference type="Pfam" id="PF13835">
    <property type="entry name" value="DUF4194"/>
    <property type="match status" value="1"/>
</dbReference>
<reference evidence="2" key="1">
    <citation type="submission" date="2013-08" db="EMBL/GenBank/DDBJ databases">
        <authorList>
            <person name="Mendez C."/>
            <person name="Richter M."/>
            <person name="Ferrer M."/>
            <person name="Sanchez J."/>
        </authorList>
    </citation>
    <scope>NUCLEOTIDE SEQUENCE</scope>
</reference>
<comment type="caution">
    <text evidence="2">The sequence shown here is derived from an EMBL/GenBank/DDBJ whole genome shotgun (WGS) entry which is preliminary data.</text>
</comment>
<evidence type="ECO:0000256" key="1">
    <source>
        <dbReference type="SAM" id="MobiDB-lite"/>
    </source>
</evidence>
<sequence length="113" mass="12047">STEALIALEDLLPQLQLYLGDLGSDAQEEKRLRNLLEQLKVHGIVSEPDEHNRVAIRPIIAHLASPENLQSLLGAFQREASGGQQQGSSTGRPRDDSGEQSPEAPAAADGSNG</sequence>
<protein>
    <recommendedName>
        <fullName evidence="3">DUF4194 domain-containing protein</fullName>
    </recommendedName>
</protein>
<reference evidence="2" key="2">
    <citation type="journal article" date="2014" name="ISME J.">
        <title>Microbial stratification in low pH oxic and suboxic macroscopic growths along an acid mine drainage.</title>
        <authorList>
            <person name="Mendez-Garcia C."/>
            <person name="Mesa V."/>
            <person name="Sprenger R.R."/>
            <person name="Richter M."/>
            <person name="Diez M.S."/>
            <person name="Solano J."/>
            <person name="Bargiela R."/>
            <person name="Golyshina O.V."/>
            <person name="Manteca A."/>
            <person name="Ramos J.L."/>
            <person name="Gallego J.R."/>
            <person name="Llorente I."/>
            <person name="Martins Dos Santos V.A."/>
            <person name="Jensen O.N."/>
            <person name="Pelaez A.I."/>
            <person name="Sanchez J."/>
            <person name="Ferrer M."/>
        </authorList>
    </citation>
    <scope>NUCLEOTIDE SEQUENCE</scope>
</reference>
<feature type="region of interest" description="Disordered" evidence="1">
    <location>
        <begin position="72"/>
        <end position="113"/>
    </location>
</feature>